<accession>A0A1J5RIR4</accession>
<gene>
    <name evidence="1" type="ORF">GALL_220050</name>
</gene>
<protein>
    <recommendedName>
        <fullName evidence="2">DUF721 domain-containing protein</fullName>
    </recommendedName>
</protein>
<evidence type="ECO:0000313" key="1">
    <source>
        <dbReference type="EMBL" id="OIQ96008.1"/>
    </source>
</evidence>
<dbReference type="AlphaFoldDB" id="A0A1J5RIR4"/>
<dbReference type="EMBL" id="MLJW01000156">
    <property type="protein sequence ID" value="OIQ96008.1"/>
    <property type="molecule type" value="Genomic_DNA"/>
</dbReference>
<organism evidence="1">
    <name type="scientific">mine drainage metagenome</name>
    <dbReference type="NCBI Taxonomy" id="410659"/>
    <lineage>
        <taxon>unclassified sequences</taxon>
        <taxon>metagenomes</taxon>
        <taxon>ecological metagenomes</taxon>
    </lineage>
</organism>
<sequence length="93" mass="10658">MGEYSIGDALKGFLNKSKLRNGIRAVQIEEIWEKLMGKTIAKYTDKIEIINHTLFIRTAVGPLKNELQYQKPQIIQRVNEAFGENIITQVVIQ</sequence>
<name>A0A1J5RIR4_9ZZZZ</name>
<evidence type="ECO:0008006" key="2">
    <source>
        <dbReference type="Google" id="ProtNLM"/>
    </source>
</evidence>
<dbReference type="InterPro" id="IPR007922">
    <property type="entry name" value="DciA-like"/>
</dbReference>
<reference evidence="1" key="1">
    <citation type="submission" date="2016-10" db="EMBL/GenBank/DDBJ databases">
        <title>Sequence of Gallionella enrichment culture.</title>
        <authorList>
            <person name="Poehlein A."/>
            <person name="Muehling M."/>
            <person name="Daniel R."/>
        </authorList>
    </citation>
    <scope>NUCLEOTIDE SEQUENCE</scope>
</reference>
<proteinExistence type="predicted"/>
<comment type="caution">
    <text evidence="1">The sequence shown here is derived from an EMBL/GenBank/DDBJ whole genome shotgun (WGS) entry which is preliminary data.</text>
</comment>
<dbReference type="Pfam" id="PF05258">
    <property type="entry name" value="DciA"/>
    <property type="match status" value="1"/>
</dbReference>